<dbReference type="AlphaFoldDB" id="A0AAU3HYS4"/>
<name>A0AAU3HYS4_9ACTN</name>
<protein>
    <submittedName>
        <fullName evidence="1">Uncharacterized protein</fullName>
    </submittedName>
</protein>
<dbReference type="EMBL" id="CP109546">
    <property type="protein sequence ID" value="WTZ10057.1"/>
    <property type="molecule type" value="Genomic_DNA"/>
</dbReference>
<reference evidence="1" key="1">
    <citation type="submission" date="2022-10" db="EMBL/GenBank/DDBJ databases">
        <title>The complete genomes of actinobacterial strains from the NBC collection.</title>
        <authorList>
            <person name="Joergensen T.S."/>
            <person name="Alvarez Arevalo M."/>
            <person name="Sterndorff E.B."/>
            <person name="Faurdal D."/>
            <person name="Vuksanovic O."/>
            <person name="Mourched A.-S."/>
            <person name="Charusanti P."/>
            <person name="Shaw S."/>
            <person name="Blin K."/>
            <person name="Weber T."/>
        </authorList>
    </citation>
    <scope>NUCLEOTIDE SEQUENCE</scope>
    <source>
        <strain evidence="1">NBC_01393</strain>
    </source>
</reference>
<sequence>MNVIPSCYDLLDAVPPTCPGCETHAPAWRWVRVDGLRVLTHDGDLICPKDRTFGCTPVPVPAPLLEVEPLEVAA</sequence>
<accession>A0AAU3HYS4</accession>
<proteinExistence type="predicted"/>
<evidence type="ECO:0000313" key="1">
    <source>
        <dbReference type="EMBL" id="WTZ10057.1"/>
    </source>
</evidence>
<organism evidence="1">
    <name type="scientific">Streptomyces sp. NBC_01393</name>
    <dbReference type="NCBI Taxonomy" id="2903851"/>
    <lineage>
        <taxon>Bacteria</taxon>
        <taxon>Bacillati</taxon>
        <taxon>Actinomycetota</taxon>
        <taxon>Actinomycetes</taxon>
        <taxon>Kitasatosporales</taxon>
        <taxon>Streptomycetaceae</taxon>
        <taxon>Streptomyces</taxon>
    </lineage>
</organism>
<gene>
    <name evidence="1" type="ORF">OG699_19930</name>
</gene>